<evidence type="ECO:0000256" key="7">
    <source>
        <dbReference type="ARBA" id="ARBA00023326"/>
    </source>
</evidence>
<feature type="chain" id="PRO_5041998767" description="Endo-polygalacturonase" evidence="10">
    <location>
        <begin position="30"/>
        <end position="471"/>
    </location>
</feature>
<keyword evidence="10" id="KW-0732">Signal</keyword>
<dbReference type="Gene3D" id="2.160.20.10">
    <property type="entry name" value="Single-stranded right-handed beta-helix, Pectin lyase-like"/>
    <property type="match status" value="1"/>
</dbReference>
<dbReference type="PANTHER" id="PTHR31736:SF9">
    <property type="entry name" value="ENDO-XYLOGALACTURONAN HYDROLASE A-RELATED"/>
    <property type="match status" value="1"/>
</dbReference>
<evidence type="ECO:0000256" key="3">
    <source>
        <dbReference type="ARBA" id="ARBA00022801"/>
    </source>
</evidence>
<keyword evidence="7" id="KW-0624">Polysaccharide degradation</keyword>
<dbReference type="AlphaFoldDB" id="A0AAE4ANY1"/>
<dbReference type="GO" id="GO:0000272">
    <property type="term" value="P:polysaccharide catabolic process"/>
    <property type="evidence" value="ECO:0007669"/>
    <property type="project" value="UniProtKB-KW"/>
</dbReference>
<gene>
    <name evidence="11" type="ORF">J3R75_002248</name>
</gene>
<evidence type="ECO:0000256" key="1">
    <source>
        <dbReference type="ARBA" id="ARBA00008834"/>
    </source>
</evidence>
<dbReference type="SUPFAM" id="SSF51126">
    <property type="entry name" value="Pectin lyase-like"/>
    <property type="match status" value="1"/>
</dbReference>
<dbReference type="Pfam" id="PF00295">
    <property type="entry name" value="Glyco_hydro_28"/>
    <property type="match status" value="1"/>
</dbReference>
<keyword evidence="6 9" id="KW-0326">Glycosidase</keyword>
<keyword evidence="2" id="KW-0677">Repeat</keyword>
<comment type="similarity">
    <text evidence="1 9">Belongs to the glycosyl hydrolase 28 family.</text>
</comment>
<evidence type="ECO:0000256" key="4">
    <source>
        <dbReference type="ARBA" id="ARBA00023180"/>
    </source>
</evidence>
<evidence type="ECO:0000256" key="5">
    <source>
        <dbReference type="ARBA" id="ARBA00023277"/>
    </source>
</evidence>
<evidence type="ECO:0000256" key="8">
    <source>
        <dbReference type="ARBA" id="ARBA00037278"/>
    </source>
</evidence>
<evidence type="ECO:0008006" key="13">
    <source>
        <dbReference type="Google" id="ProtNLM"/>
    </source>
</evidence>
<proteinExistence type="inferred from homology"/>
<keyword evidence="4" id="KW-0325">Glycoprotein</keyword>
<feature type="signal peptide" evidence="10">
    <location>
        <begin position="1"/>
        <end position="29"/>
    </location>
</feature>
<dbReference type="InterPro" id="IPR011050">
    <property type="entry name" value="Pectin_lyase_fold/virulence"/>
</dbReference>
<dbReference type="PROSITE" id="PS51257">
    <property type="entry name" value="PROKAR_LIPOPROTEIN"/>
    <property type="match status" value="1"/>
</dbReference>
<sequence>MNRSAVMSITLPLLLAAAGCQSVSHNVVASYPAPPEEAATSQYRVTVNGLPVAVYSTKCKGWGDEYYFASFDLDGKAEVVVNSPSTLAKTEIHPLSRGIVPEQRNDNEWAFMVDRPGHLVIKRDGRVMPLMLFVNPLEKDIPNPNDPNVVFFGPGFHQAGKITLKDNQTLYIAGGAVVSGGIRTEGDNITIRGRGILAGEAYGRFKGPNRFPVDIYGGKNITIRDIIIRNPWSWTLVTSGSDGVLIDNVKICAANMINDDAIDLCNTRNAVVRNCFLRAQDDLIAVKGIGYAERQECENILVEDCVFWCDVANPFRLGFECATKAMRDITARNIDIVHYSQRYSGPDEFWAHAIFWLQPSGRLALERVHFEDIRIHCNGDDMVMVMAKLMLTSCNGKTYETYGSINDCSFKNISVTGTPGAFRGELFFQGFDADHRVSNISFDNVSYFGQKILRDSPPVIIKDFTDGIVLK</sequence>
<dbReference type="InterPro" id="IPR012334">
    <property type="entry name" value="Pectin_lyas_fold"/>
</dbReference>
<protein>
    <recommendedName>
        <fullName evidence="13">Endo-polygalacturonase</fullName>
    </recommendedName>
</protein>
<dbReference type="RefSeq" id="WP_307261560.1">
    <property type="nucleotide sequence ID" value="NZ_JAUSVL010000001.1"/>
</dbReference>
<reference evidence="11" key="1">
    <citation type="submission" date="2023-07" db="EMBL/GenBank/DDBJ databases">
        <title>Genomic Encyclopedia of Type Strains, Phase IV (KMG-IV): sequencing the most valuable type-strain genomes for metagenomic binning, comparative biology and taxonomic classification.</title>
        <authorList>
            <person name="Goeker M."/>
        </authorList>
    </citation>
    <scope>NUCLEOTIDE SEQUENCE</scope>
    <source>
        <strain evidence="11">DSM 24202</strain>
    </source>
</reference>
<dbReference type="InterPro" id="IPR000743">
    <property type="entry name" value="Glyco_hydro_28"/>
</dbReference>
<evidence type="ECO:0000313" key="11">
    <source>
        <dbReference type="EMBL" id="MDQ0290141.1"/>
    </source>
</evidence>
<comment type="function">
    <text evidence="8">Pectinolytic enzyme involved in the degradation of xylogalacturonan (xga), a galacturonan backbone heavily substituted with xylose, and which is one important component of the hairy regions of pectin. Activity requires a galacturonic acid backbone substituted with xylose.</text>
</comment>
<dbReference type="EMBL" id="JAUSVL010000001">
    <property type="protein sequence ID" value="MDQ0290141.1"/>
    <property type="molecule type" value="Genomic_DNA"/>
</dbReference>
<dbReference type="Proteomes" id="UP001238163">
    <property type="component" value="Unassembled WGS sequence"/>
</dbReference>
<evidence type="ECO:0000313" key="12">
    <source>
        <dbReference type="Proteomes" id="UP001238163"/>
    </source>
</evidence>
<organism evidence="11 12">
    <name type="scientific">Oligosphaera ethanolica</name>
    <dbReference type="NCBI Taxonomy" id="760260"/>
    <lineage>
        <taxon>Bacteria</taxon>
        <taxon>Pseudomonadati</taxon>
        <taxon>Lentisphaerota</taxon>
        <taxon>Oligosphaeria</taxon>
        <taxon>Oligosphaerales</taxon>
        <taxon>Oligosphaeraceae</taxon>
        <taxon>Oligosphaera</taxon>
    </lineage>
</organism>
<keyword evidence="12" id="KW-1185">Reference proteome</keyword>
<keyword evidence="5" id="KW-0119">Carbohydrate metabolism</keyword>
<evidence type="ECO:0000256" key="9">
    <source>
        <dbReference type="RuleBase" id="RU361169"/>
    </source>
</evidence>
<keyword evidence="3 9" id="KW-0378">Hydrolase</keyword>
<accession>A0AAE4ANY1</accession>
<comment type="caution">
    <text evidence="11">The sequence shown here is derived from an EMBL/GenBank/DDBJ whole genome shotgun (WGS) entry which is preliminary data.</text>
</comment>
<dbReference type="PANTHER" id="PTHR31736">
    <property type="match status" value="1"/>
</dbReference>
<name>A0AAE4ANY1_9BACT</name>
<evidence type="ECO:0000256" key="2">
    <source>
        <dbReference type="ARBA" id="ARBA00022737"/>
    </source>
</evidence>
<evidence type="ECO:0000256" key="10">
    <source>
        <dbReference type="SAM" id="SignalP"/>
    </source>
</evidence>
<evidence type="ECO:0000256" key="6">
    <source>
        <dbReference type="ARBA" id="ARBA00023295"/>
    </source>
</evidence>
<dbReference type="GO" id="GO:0004650">
    <property type="term" value="F:polygalacturonase activity"/>
    <property type="evidence" value="ECO:0007669"/>
    <property type="project" value="InterPro"/>
</dbReference>